<dbReference type="RefSeq" id="WP_212947900.1">
    <property type="nucleotide sequence ID" value="NZ_BORW01000002.1"/>
</dbReference>
<organism evidence="5 6">
    <name type="scientific">Paenibacillus cookii</name>
    <dbReference type="NCBI Taxonomy" id="157839"/>
    <lineage>
        <taxon>Bacteria</taxon>
        <taxon>Bacillati</taxon>
        <taxon>Bacillota</taxon>
        <taxon>Bacilli</taxon>
        <taxon>Bacillales</taxon>
        <taxon>Paenibacillaceae</taxon>
        <taxon>Paenibacillus</taxon>
    </lineage>
</organism>
<reference evidence="5 6" key="1">
    <citation type="submission" date="2021-03" db="EMBL/GenBank/DDBJ databases">
        <title>Antimicrobial resistance genes in bacteria isolated from Japanese honey, and their potential for conferring macrolide and lincosamide resistance in the American foulbrood pathogen Paenibacillus larvae.</title>
        <authorList>
            <person name="Okamoto M."/>
            <person name="Kumagai M."/>
            <person name="Kanamori H."/>
            <person name="Takamatsu D."/>
        </authorList>
    </citation>
    <scope>NUCLEOTIDE SEQUENCE [LARGE SCALE GENOMIC DNA]</scope>
    <source>
        <strain evidence="5 6">J21TS3</strain>
    </source>
</reference>
<name>A0ABQ4LS44_9BACL</name>
<dbReference type="InterPro" id="IPR001279">
    <property type="entry name" value="Metallo-B-lactamas"/>
</dbReference>
<dbReference type="Proteomes" id="UP000680638">
    <property type="component" value="Unassembled WGS sequence"/>
</dbReference>
<evidence type="ECO:0000256" key="3">
    <source>
        <dbReference type="ARBA" id="ARBA00048505"/>
    </source>
</evidence>
<evidence type="ECO:0000313" key="6">
    <source>
        <dbReference type="Proteomes" id="UP000680638"/>
    </source>
</evidence>
<dbReference type="CDD" id="cd07721">
    <property type="entry name" value="yflN-like_MBL-fold"/>
    <property type="match status" value="1"/>
</dbReference>
<feature type="domain" description="Metallo-beta-lactamase" evidence="4">
    <location>
        <begin position="42"/>
        <end position="252"/>
    </location>
</feature>
<sequence length="292" mass="32129">MDTTNNEHIHGGEDYHYIPAFSVASGKGVEIREDVYAYTSQIVNLVAVGTPGKDSFVLIDAGMPESAGDILEMTRQRFGPHSRPEAILLTHAHFDHVGGLVDLVREWQVPVYAHSEELPFLTGERSYPEPDWSVEGGLLAKMSFAFPNEPLNLGSWVRPLPDDGTVPGLNEFRWLHTPGHAPGHVSFFRERDRLLIAGDAFVTVRQDRLYSVLTQKMEISGPPRYFTTDWAAAKTSVQTLEALKPSCAVTGHGRAVSGDELADGLQALVAHFDEVAVPDYGKYVPGKDGKKH</sequence>
<dbReference type="Pfam" id="PF00753">
    <property type="entry name" value="Lactamase_B"/>
    <property type="match status" value="1"/>
</dbReference>
<comment type="catalytic activity">
    <reaction evidence="1">
        <text>3',5'-cyclic CMP + H2O = CMP + H(+)</text>
        <dbReference type="Rhea" id="RHEA:72675"/>
        <dbReference type="ChEBI" id="CHEBI:15377"/>
        <dbReference type="ChEBI" id="CHEBI:15378"/>
        <dbReference type="ChEBI" id="CHEBI:58003"/>
        <dbReference type="ChEBI" id="CHEBI:60377"/>
    </reaction>
    <physiologicalReaction direction="left-to-right" evidence="1">
        <dbReference type="Rhea" id="RHEA:72676"/>
    </physiologicalReaction>
</comment>
<dbReference type="PANTHER" id="PTHR42951">
    <property type="entry name" value="METALLO-BETA-LACTAMASE DOMAIN-CONTAINING"/>
    <property type="match status" value="1"/>
</dbReference>
<dbReference type="InterPro" id="IPR050855">
    <property type="entry name" value="NDM-1-like"/>
</dbReference>
<evidence type="ECO:0000259" key="4">
    <source>
        <dbReference type="SMART" id="SM00849"/>
    </source>
</evidence>
<accession>A0ABQ4LS44</accession>
<proteinExistence type="predicted"/>
<dbReference type="PANTHER" id="PTHR42951:SF17">
    <property type="entry name" value="METALLO-BETA-LACTAMASE DOMAIN-CONTAINING PROTEIN"/>
    <property type="match status" value="1"/>
</dbReference>
<evidence type="ECO:0000256" key="2">
    <source>
        <dbReference type="ARBA" id="ARBA00034301"/>
    </source>
</evidence>
<dbReference type="InterPro" id="IPR036866">
    <property type="entry name" value="RibonucZ/Hydroxyglut_hydro"/>
</dbReference>
<dbReference type="SMART" id="SM00849">
    <property type="entry name" value="Lactamase_B"/>
    <property type="match status" value="1"/>
</dbReference>
<dbReference type="EMBL" id="BORW01000002">
    <property type="protein sequence ID" value="GIO66095.1"/>
    <property type="molecule type" value="Genomic_DNA"/>
</dbReference>
<comment type="catalytic activity">
    <reaction evidence="3">
        <text>3',5'-cyclic UMP + H2O = UMP + H(+)</text>
        <dbReference type="Rhea" id="RHEA:70575"/>
        <dbReference type="ChEBI" id="CHEBI:15377"/>
        <dbReference type="ChEBI" id="CHEBI:15378"/>
        <dbReference type="ChEBI" id="CHEBI:57865"/>
        <dbReference type="ChEBI" id="CHEBI:184387"/>
    </reaction>
    <physiologicalReaction direction="left-to-right" evidence="3">
        <dbReference type="Rhea" id="RHEA:70576"/>
    </physiologicalReaction>
</comment>
<evidence type="ECO:0000256" key="1">
    <source>
        <dbReference type="ARBA" id="ARBA00034221"/>
    </source>
</evidence>
<evidence type="ECO:0000313" key="5">
    <source>
        <dbReference type="EMBL" id="GIO66095.1"/>
    </source>
</evidence>
<dbReference type="SUPFAM" id="SSF56281">
    <property type="entry name" value="Metallo-hydrolase/oxidoreductase"/>
    <property type="match status" value="1"/>
</dbReference>
<comment type="function">
    <text evidence="2">Counteracts the endogenous Pycsar antiviral defense system. Phosphodiesterase that enables metal-dependent hydrolysis of host cyclic nucleotide Pycsar defense signals such as cCMP and cUMP.</text>
</comment>
<comment type="caution">
    <text evidence="5">The sequence shown here is derived from an EMBL/GenBank/DDBJ whole genome shotgun (WGS) entry which is preliminary data.</text>
</comment>
<keyword evidence="6" id="KW-1185">Reference proteome</keyword>
<dbReference type="Gene3D" id="3.60.15.10">
    <property type="entry name" value="Ribonuclease Z/Hydroxyacylglutathione hydrolase-like"/>
    <property type="match status" value="1"/>
</dbReference>
<gene>
    <name evidence="5" type="ORF">J21TS3_09160</name>
</gene>
<protein>
    <submittedName>
        <fullName evidence="5">MBL fold metallo-hydrolase</fullName>
    </submittedName>
</protein>